<evidence type="ECO:0000256" key="1">
    <source>
        <dbReference type="SAM" id="Phobius"/>
    </source>
</evidence>
<sequence>MDDNTCTDINKCRTLSDIMWPCLTTVFACIWVSVHPNMPPRQLEIPPPEDESVLSLGPWRHYWCGRMLDATSVIRQRLKMMLVALIAPEIMVGFAAQHGVSLTHGFLYSMGGFVDAEGYCITNEKQLTPSILAAIKAIPHADIQDRSKSDGLAKLVAITQILQIVAQSLARWDQHLATTSLEIATVAYAVVTTFMWFFWMNKPFDIHIPIQIGDKTSIQNDDSEEAGFFVSAVDQWGHAVARFQGMLSGHYPQSHFKFGTTKLKNLPAFFYYPPTHNIQQIAFRIEGAVAIAFGAIHCIAWNTEFSSTAEKWMWCLSAVAVTGVPAVWFIGSVAVHYLNIRSMVPYYAFVVPVVPLYIISRLFLLVLPLTALRSLEPAVFIDISWAKYIPQL</sequence>
<name>A0AAW0BRG7_9AGAR</name>
<feature type="transmembrane region" description="Helical" evidence="1">
    <location>
        <begin position="281"/>
        <end position="300"/>
    </location>
</feature>
<comment type="caution">
    <text evidence="2">The sequence shown here is derived from an EMBL/GenBank/DDBJ whole genome shotgun (WGS) entry which is preliminary data.</text>
</comment>
<reference evidence="2 3" key="1">
    <citation type="journal article" date="2024" name="J Genomics">
        <title>Draft genome sequencing and assembly of Favolaschia claudopus CIRM-BRFM 2984 isolated from oak limbs.</title>
        <authorList>
            <person name="Navarro D."/>
            <person name="Drula E."/>
            <person name="Chaduli D."/>
            <person name="Cazenave R."/>
            <person name="Ahrendt S."/>
            <person name="Wang J."/>
            <person name="Lipzen A."/>
            <person name="Daum C."/>
            <person name="Barry K."/>
            <person name="Grigoriev I.V."/>
            <person name="Favel A."/>
            <person name="Rosso M.N."/>
            <person name="Martin F."/>
        </authorList>
    </citation>
    <scope>NUCLEOTIDE SEQUENCE [LARGE SCALE GENOMIC DNA]</scope>
    <source>
        <strain evidence="2 3">CIRM-BRFM 2984</strain>
    </source>
</reference>
<keyword evidence="3" id="KW-1185">Reference proteome</keyword>
<organism evidence="2 3">
    <name type="scientific">Favolaschia claudopus</name>
    <dbReference type="NCBI Taxonomy" id="2862362"/>
    <lineage>
        <taxon>Eukaryota</taxon>
        <taxon>Fungi</taxon>
        <taxon>Dikarya</taxon>
        <taxon>Basidiomycota</taxon>
        <taxon>Agaricomycotina</taxon>
        <taxon>Agaricomycetes</taxon>
        <taxon>Agaricomycetidae</taxon>
        <taxon>Agaricales</taxon>
        <taxon>Marasmiineae</taxon>
        <taxon>Mycenaceae</taxon>
        <taxon>Favolaschia</taxon>
    </lineage>
</organism>
<feature type="transmembrane region" description="Helical" evidence="1">
    <location>
        <begin position="181"/>
        <end position="199"/>
    </location>
</feature>
<dbReference type="EMBL" id="JAWWNJ010000028">
    <property type="protein sequence ID" value="KAK7028690.1"/>
    <property type="molecule type" value="Genomic_DNA"/>
</dbReference>
<dbReference type="PANTHER" id="PTHR35043:SF7">
    <property type="entry name" value="TRANSCRIPTION FACTOR DOMAIN-CONTAINING PROTEIN"/>
    <property type="match status" value="1"/>
</dbReference>
<feature type="transmembrane region" description="Helical" evidence="1">
    <location>
        <begin position="312"/>
        <end position="338"/>
    </location>
</feature>
<dbReference type="PANTHER" id="PTHR35043">
    <property type="entry name" value="TRANSCRIPTION FACTOR DOMAIN-CONTAINING PROTEIN"/>
    <property type="match status" value="1"/>
</dbReference>
<dbReference type="AlphaFoldDB" id="A0AAW0BRG7"/>
<gene>
    <name evidence="2" type="ORF">R3P38DRAFT_3519032</name>
</gene>
<keyword evidence="1" id="KW-1133">Transmembrane helix</keyword>
<evidence type="ECO:0000313" key="3">
    <source>
        <dbReference type="Proteomes" id="UP001362999"/>
    </source>
</evidence>
<feature type="transmembrane region" description="Helical" evidence="1">
    <location>
        <begin position="80"/>
        <end position="100"/>
    </location>
</feature>
<evidence type="ECO:0000313" key="2">
    <source>
        <dbReference type="EMBL" id="KAK7028690.1"/>
    </source>
</evidence>
<dbReference type="Proteomes" id="UP001362999">
    <property type="component" value="Unassembled WGS sequence"/>
</dbReference>
<accession>A0AAW0BRG7</accession>
<keyword evidence="1" id="KW-0812">Transmembrane</keyword>
<keyword evidence="1" id="KW-0472">Membrane</keyword>
<protein>
    <submittedName>
        <fullName evidence="2">Uncharacterized protein</fullName>
    </submittedName>
</protein>
<feature type="transmembrane region" description="Helical" evidence="1">
    <location>
        <begin position="344"/>
        <end position="367"/>
    </location>
</feature>
<proteinExistence type="predicted"/>